<keyword evidence="1" id="KW-0472">Membrane</keyword>
<keyword evidence="1" id="KW-1133">Transmembrane helix</keyword>
<gene>
    <name evidence="2" type="ORF">NNL38_04320</name>
</gene>
<dbReference type="Proteomes" id="UP001057998">
    <property type="component" value="Chromosome 1"/>
</dbReference>
<accession>A0ABY5GIF2</accession>
<dbReference type="InterPro" id="IPR035288">
    <property type="entry name" value="ToxS"/>
</dbReference>
<protein>
    <submittedName>
        <fullName evidence="2">Regulatory protein ToxS</fullName>
    </submittedName>
</protein>
<dbReference type="RefSeq" id="WP_255389794.1">
    <property type="nucleotide sequence ID" value="NZ_CP101508.1"/>
</dbReference>
<dbReference type="Pfam" id="PF17323">
    <property type="entry name" value="ToxS"/>
    <property type="match status" value="1"/>
</dbReference>
<evidence type="ECO:0000256" key="1">
    <source>
        <dbReference type="SAM" id="Phobius"/>
    </source>
</evidence>
<name>A0ABY5GIF2_9GAMM</name>
<sequence>MPVTDSYRTQALRFTRRYWALLLLACSVLLSTWLYFASDYKLQQLLMSREWQSSSVSRIEPTKLEQLGMLRRVEQSSHVVYLPNQTYSRITLLKLFSQSEQPLTLHISETGRWDLSGGYLLTTPGEFKDVTSGQNQDFKPEHLSVIRQIFRMDAQQSRRIDILNEKALLLTSLNYGSNILYSL</sequence>
<evidence type="ECO:0000313" key="3">
    <source>
        <dbReference type="Proteomes" id="UP001057998"/>
    </source>
</evidence>
<keyword evidence="3" id="KW-1185">Reference proteome</keyword>
<dbReference type="EMBL" id="CP101508">
    <property type="protein sequence ID" value="UTV28479.1"/>
    <property type="molecule type" value="Genomic_DNA"/>
</dbReference>
<evidence type="ECO:0000313" key="2">
    <source>
        <dbReference type="EMBL" id="UTV28479.1"/>
    </source>
</evidence>
<keyword evidence="1" id="KW-0812">Transmembrane</keyword>
<reference evidence="2" key="1">
    <citation type="submission" date="2022-07" db="EMBL/GenBank/DDBJ databases">
        <title>Genome sequencing of Photobacterium atrarenae GJH2-4.</title>
        <authorList>
            <person name="Park S.-J."/>
        </authorList>
    </citation>
    <scope>NUCLEOTIDE SEQUENCE</scope>
    <source>
        <strain evidence="2">GJH2-4</strain>
    </source>
</reference>
<organism evidence="2 3">
    <name type="scientific">Photobacterium atrarenae</name>
    <dbReference type="NCBI Taxonomy" id="865757"/>
    <lineage>
        <taxon>Bacteria</taxon>
        <taxon>Pseudomonadati</taxon>
        <taxon>Pseudomonadota</taxon>
        <taxon>Gammaproteobacteria</taxon>
        <taxon>Vibrionales</taxon>
        <taxon>Vibrionaceae</taxon>
        <taxon>Photobacterium</taxon>
    </lineage>
</organism>
<proteinExistence type="predicted"/>
<feature type="transmembrane region" description="Helical" evidence="1">
    <location>
        <begin position="18"/>
        <end position="36"/>
    </location>
</feature>